<dbReference type="OMA" id="VMMTHAS"/>
<dbReference type="VEuPathDB" id="VectorBase:ASIS018027"/>
<reference evidence="5" key="2">
    <citation type="submission" date="2020-05" db="UniProtKB">
        <authorList>
            <consortium name="EnsemblMetazoa"/>
        </authorList>
    </citation>
    <scope>IDENTIFICATION</scope>
</reference>
<feature type="signal peptide" evidence="3">
    <location>
        <begin position="1"/>
        <end position="18"/>
    </location>
</feature>
<accession>A0A084W2G4</accession>
<feature type="transmembrane region" description="Helical" evidence="2">
    <location>
        <begin position="481"/>
        <end position="501"/>
    </location>
</feature>
<evidence type="ECO:0000256" key="3">
    <source>
        <dbReference type="SAM" id="SignalP"/>
    </source>
</evidence>
<dbReference type="AlphaFoldDB" id="A0A084W2G4"/>
<evidence type="ECO:0000256" key="2">
    <source>
        <dbReference type="SAM" id="Phobius"/>
    </source>
</evidence>
<keyword evidence="2" id="KW-1133">Transmembrane helix</keyword>
<sequence>MASIVVSVLVLVSVISHSSRMLVDAASQLNMSLYKLMPPVFHFDDYDECLRDDSSAAGVYCMVKAVIQPNESSRVWNVIADYSSNWKQHLNHAHLDRGLCLQTCLRKLATLKRNNITRKELEALVVPKFNIEIPYIIKNGTFRDVVEYRRNYSAMFSKCINHELQQNHGLQAYTEIEYCDSNKKSYPIVSMAFVSFSFIRNWYKLTTRQDDSFSRSMRFVHALRFGFFTVINMGHNVFLAQPRTAKIVEDKYHLVSTMVVANGFHIVTSFFVIGALMLVLSLVTKLEKSGRKLGFIEIIMISIARYVRLTPVYAFVLFLEATWLVRYLDGPLWRKGFETGRTYCRRNWWANLLYINNYYATDEPCMQHTWYLAADFHMFIYGLVVCAVVFRYPKLQNYILSFLLLLWSMVAAIVVYINGYEAVTIASPESLRFLFWYWDMYHDTYLPTHMNLVNYTAAIMGAFYIIYLTRKKFQPTKMFTLLWFLGIGAVPAWFMFGFFLYNQHFETPSAWMAIAFPLGRIYYTALIVLFIVGFIFPASRLCLRLANIHFFGILGRLTYCAYLWHFFINRALAYGTRHTIDFQLFEMTTICCATLAMSYIPGLFLCLMLELPCISLQKLLYGCFSGQQGKEKSTHLKGHVHPPPSSFKKVTTDDQKDNPVEKFYSRSA</sequence>
<dbReference type="PANTHER" id="PTHR11161">
    <property type="entry name" value="O-ACYLTRANSFERASE"/>
    <property type="match status" value="1"/>
</dbReference>
<feature type="region of interest" description="Disordered" evidence="1">
    <location>
        <begin position="634"/>
        <end position="658"/>
    </location>
</feature>
<dbReference type="EMBL" id="KE525275">
    <property type="protein sequence ID" value="KFB44408.1"/>
    <property type="molecule type" value="Genomic_DNA"/>
</dbReference>
<protein>
    <submittedName>
        <fullName evidence="4">AGAP005146-PA-like protein</fullName>
    </submittedName>
</protein>
<name>A0A084W2G4_ANOSI</name>
<dbReference type="VEuPathDB" id="VectorBase:ASIC012354"/>
<keyword evidence="3" id="KW-0732">Signal</keyword>
<proteinExistence type="predicted"/>
<feature type="transmembrane region" description="Helical" evidence="2">
    <location>
        <begin position="295"/>
        <end position="319"/>
    </location>
</feature>
<keyword evidence="6" id="KW-1185">Reference proteome</keyword>
<dbReference type="InterPro" id="IPR052728">
    <property type="entry name" value="O2_lipid_transport_reg"/>
</dbReference>
<feature type="transmembrane region" description="Helical" evidence="2">
    <location>
        <begin position="452"/>
        <end position="469"/>
    </location>
</feature>
<dbReference type="PANTHER" id="PTHR11161:SF22">
    <property type="entry name" value="ACYLTRANSFERASE 3 DOMAIN-CONTAINING PROTEIN-RELATED"/>
    <property type="match status" value="1"/>
</dbReference>
<keyword evidence="2" id="KW-0812">Transmembrane</keyword>
<feature type="transmembrane region" description="Helical" evidence="2">
    <location>
        <begin position="545"/>
        <end position="567"/>
    </location>
</feature>
<dbReference type="EMBL" id="ATLV01019615">
    <property type="status" value="NOT_ANNOTATED_CDS"/>
    <property type="molecule type" value="Genomic_DNA"/>
</dbReference>
<keyword evidence="2" id="KW-0472">Membrane</keyword>
<feature type="transmembrane region" description="Helical" evidence="2">
    <location>
        <begin position="397"/>
        <end position="417"/>
    </location>
</feature>
<feature type="transmembrane region" description="Helical" evidence="2">
    <location>
        <begin position="370"/>
        <end position="390"/>
    </location>
</feature>
<evidence type="ECO:0000256" key="1">
    <source>
        <dbReference type="SAM" id="MobiDB-lite"/>
    </source>
</evidence>
<reference evidence="4 6" key="1">
    <citation type="journal article" date="2014" name="BMC Genomics">
        <title>Genome sequence of Anopheles sinensis provides insight into genetics basis of mosquito competence for malaria parasites.</title>
        <authorList>
            <person name="Zhou D."/>
            <person name="Zhang D."/>
            <person name="Ding G."/>
            <person name="Shi L."/>
            <person name="Hou Q."/>
            <person name="Ye Y."/>
            <person name="Xu Y."/>
            <person name="Zhou H."/>
            <person name="Xiong C."/>
            <person name="Li S."/>
            <person name="Yu J."/>
            <person name="Hong S."/>
            <person name="Yu X."/>
            <person name="Zou P."/>
            <person name="Chen C."/>
            <person name="Chang X."/>
            <person name="Wang W."/>
            <person name="Lv Y."/>
            <person name="Sun Y."/>
            <person name="Ma L."/>
            <person name="Shen B."/>
            <person name="Zhu C."/>
        </authorList>
    </citation>
    <scope>NUCLEOTIDE SEQUENCE [LARGE SCALE GENOMIC DNA]</scope>
</reference>
<evidence type="ECO:0000313" key="5">
    <source>
        <dbReference type="EnsemblMetazoa" id="ASIC012354-PA"/>
    </source>
</evidence>
<dbReference type="OrthoDB" id="10265389at2759"/>
<feature type="transmembrane region" description="Helical" evidence="2">
    <location>
        <begin position="521"/>
        <end position="538"/>
    </location>
</feature>
<dbReference type="Proteomes" id="UP000030765">
    <property type="component" value="Unassembled WGS sequence"/>
</dbReference>
<gene>
    <name evidence="4" type="ORF">ZHAS_00012354</name>
</gene>
<dbReference type="EnsemblMetazoa" id="ASIC012354-RA">
    <property type="protein sequence ID" value="ASIC012354-PA"/>
    <property type="gene ID" value="ASIC012354"/>
</dbReference>
<organism evidence="4">
    <name type="scientific">Anopheles sinensis</name>
    <name type="common">Mosquito</name>
    <dbReference type="NCBI Taxonomy" id="74873"/>
    <lineage>
        <taxon>Eukaryota</taxon>
        <taxon>Metazoa</taxon>
        <taxon>Ecdysozoa</taxon>
        <taxon>Arthropoda</taxon>
        <taxon>Hexapoda</taxon>
        <taxon>Insecta</taxon>
        <taxon>Pterygota</taxon>
        <taxon>Neoptera</taxon>
        <taxon>Endopterygota</taxon>
        <taxon>Diptera</taxon>
        <taxon>Nematocera</taxon>
        <taxon>Culicoidea</taxon>
        <taxon>Culicidae</taxon>
        <taxon>Anophelinae</taxon>
        <taxon>Anopheles</taxon>
    </lineage>
</organism>
<feature type="chain" id="PRO_5001784168" evidence="3">
    <location>
        <begin position="19"/>
        <end position="668"/>
    </location>
</feature>
<evidence type="ECO:0000313" key="4">
    <source>
        <dbReference type="EMBL" id="KFB44408.1"/>
    </source>
</evidence>
<feature type="transmembrane region" description="Helical" evidence="2">
    <location>
        <begin position="587"/>
        <end position="609"/>
    </location>
</feature>
<evidence type="ECO:0000313" key="6">
    <source>
        <dbReference type="Proteomes" id="UP000030765"/>
    </source>
</evidence>
<feature type="transmembrane region" description="Helical" evidence="2">
    <location>
        <begin position="260"/>
        <end position="283"/>
    </location>
</feature>